<evidence type="ECO:0000313" key="2">
    <source>
        <dbReference type="Proteomes" id="UP000076584"/>
    </source>
</evidence>
<organism evidence="1 2">
    <name type="scientific">Colletotrichum incanum</name>
    <name type="common">Soybean anthracnose fungus</name>
    <dbReference type="NCBI Taxonomy" id="1573173"/>
    <lineage>
        <taxon>Eukaryota</taxon>
        <taxon>Fungi</taxon>
        <taxon>Dikarya</taxon>
        <taxon>Ascomycota</taxon>
        <taxon>Pezizomycotina</taxon>
        <taxon>Sordariomycetes</taxon>
        <taxon>Hypocreomycetidae</taxon>
        <taxon>Glomerellales</taxon>
        <taxon>Glomerellaceae</taxon>
        <taxon>Colletotrichum</taxon>
        <taxon>Colletotrichum spaethianum species complex</taxon>
    </lineage>
</organism>
<reference evidence="1 2" key="1">
    <citation type="submission" date="2015-06" db="EMBL/GenBank/DDBJ databases">
        <title>Survival trade-offs in plant roots during colonization by closely related pathogenic and mutualistic fungi.</title>
        <authorList>
            <person name="Hacquard S."/>
            <person name="Kracher B."/>
            <person name="Hiruma K."/>
            <person name="Weinman A."/>
            <person name="Muench P."/>
            <person name="Garrido Oter R."/>
            <person name="Ver Loren van Themaat E."/>
            <person name="Dallerey J.-F."/>
            <person name="Damm U."/>
            <person name="Henrissat B."/>
            <person name="Lespinet O."/>
            <person name="Thon M."/>
            <person name="Kemen E."/>
            <person name="McHardy A.C."/>
            <person name="Schulze-Lefert P."/>
            <person name="O'Connell R.J."/>
        </authorList>
    </citation>
    <scope>NUCLEOTIDE SEQUENCE [LARGE SCALE GENOMIC DNA]</scope>
    <source>
        <strain evidence="1 2">MAFF 238704</strain>
    </source>
</reference>
<dbReference type="AlphaFoldDB" id="A0A166M2X8"/>
<dbReference type="SUPFAM" id="SSF53335">
    <property type="entry name" value="S-adenosyl-L-methionine-dependent methyltransferases"/>
    <property type="match status" value="1"/>
</dbReference>
<keyword evidence="2" id="KW-1185">Reference proteome</keyword>
<dbReference type="EMBL" id="LFIW01002706">
    <property type="protein sequence ID" value="KZL64219.1"/>
    <property type="molecule type" value="Genomic_DNA"/>
</dbReference>
<feature type="non-terminal residue" evidence="1">
    <location>
        <position position="1"/>
    </location>
</feature>
<dbReference type="Proteomes" id="UP000076584">
    <property type="component" value="Unassembled WGS sequence"/>
</dbReference>
<dbReference type="STRING" id="1573173.A0A166M2X8"/>
<sequence length="259" mass="28029">LVDMATNSGSATIGQTPATFTAESAADGIAADPAIDNEGDNLTADTASVITSSTASLSESVTEYRRIHGRTYTQKTDYWGPNDEKQNEGLELNHYWQTLFLGDKLFLAPIGESPYKVLDVGTGTGIWAMAIVILRMSFLLPKSQALIFRPSSPRGFHPTANFRLTTLSSFGHGQQSTSTLSTFVILKAAYQTGQSCMDKLLNISNQVDGLKLRNLISRAILRNLAMLSAKTTSIRDGLTSCLRLWNALVKPVHSLAITA</sequence>
<proteinExistence type="predicted"/>
<evidence type="ECO:0000313" key="1">
    <source>
        <dbReference type="EMBL" id="KZL64219.1"/>
    </source>
</evidence>
<protein>
    <submittedName>
        <fullName evidence="1">Umta protein</fullName>
    </submittedName>
</protein>
<name>A0A166M2X8_COLIC</name>
<accession>A0A166M2X8</accession>
<gene>
    <name evidence="1" type="ORF">CI238_00616</name>
</gene>
<comment type="caution">
    <text evidence="1">The sequence shown here is derived from an EMBL/GenBank/DDBJ whole genome shotgun (WGS) entry which is preliminary data.</text>
</comment>
<dbReference type="InterPro" id="IPR029063">
    <property type="entry name" value="SAM-dependent_MTases_sf"/>
</dbReference>